<dbReference type="InterPro" id="IPR039510">
    <property type="entry name" value="Vint_dom"/>
</dbReference>
<dbReference type="STRING" id="2512241.A0A553I216"/>
<dbReference type="SMART" id="SM00327">
    <property type="entry name" value="VWA"/>
    <property type="match status" value="1"/>
</dbReference>
<dbReference type="InterPro" id="IPR032838">
    <property type="entry name" value="Vwaint_dom"/>
</dbReference>
<dbReference type="SUPFAM" id="SSF53300">
    <property type="entry name" value="vWA-like"/>
    <property type="match status" value="1"/>
</dbReference>
<proteinExistence type="predicted"/>
<dbReference type="Pfam" id="PF00092">
    <property type="entry name" value="VWA"/>
    <property type="match status" value="1"/>
</dbReference>
<evidence type="ECO:0000256" key="1">
    <source>
        <dbReference type="SAM" id="MobiDB-lite"/>
    </source>
</evidence>
<dbReference type="PROSITE" id="PS50234">
    <property type="entry name" value="VWFA"/>
    <property type="match status" value="1"/>
</dbReference>
<dbReference type="Gene3D" id="3.40.50.410">
    <property type="entry name" value="von Willebrand factor, type A domain"/>
    <property type="match status" value="1"/>
</dbReference>
<name>A0A553I216_9PEZI</name>
<dbReference type="PANTHER" id="PTHR10579">
    <property type="entry name" value="CALCIUM-ACTIVATED CHLORIDE CHANNEL REGULATOR"/>
    <property type="match status" value="1"/>
</dbReference>
<reference evidence="4" key="1">
    <citation type="submission" date="2019-06" db="EMBL/GenBank/DDBJ databases">
        <title>Draft genome sequence of the griseofulvin-producing fungus Xylaria cubensis strain G536.</title>
        <authorList>
            <person name="Mead M.E."/>
            <person name="Raja H.A."/>
            <person name="Steenwyk J.L."/>
            <person name="Knowles S.L."/>
            <person name="Oberlies N.H."/>
            <person name="Rokas A."/>
        </authorList>
    </citation>
    <scope>NUCLEOTIDE SEQUENCE [LARGE SCALE GENOMIC DNA]</scope>
    <source>
        <strain evidence="4">G536</strain>
    </source>
</reference>
<gene>
    <name evidence="3" type="ORF">FHL15_004713</name>
</gene>
<evidence type="ECO:0000259" key="2">
    <source>
        <dbReference type="PROSITE" id="PS50234"/>
    </source>
</evidence>
<sequence length="752" mass="82895">METPETPETPPPEYRSEEEDLDAESIATVDPDEDEPVVTIHPIARKDGVLVKVQPPIQPSNPTIDHVPCDIVLVIDISASMDEDAPAPAEEEGGESENFGLSVLDLTKHAARTIVSTLNEGDRLGIVTFDYDATIVLELVPMTERRKKEANSRIDRIRAKGQTNLWSGIRTGLELFQSGGAHGGVPALMVLTDGQPNHMCPQQGYVSRLRSLGPLPAIINTFGFGYAIRSGLLKSIAEISNGNYAFIPDAGMIGTVFVHAVAHLQSTYATRCTLEICAPEGMLLKLTTGKSIYDPRDEAAGNKVTIQLGNLQYGQSRDIYLKNVDEYGQQTSFELMGGNRLMTAKFIYSRMKPRHDIVLVGQDMIETSPLSSSEIAYHQSRSMICELLSSFFRLYQNLEYDKPSRENLRHFQALFNNVFGAIPARGSEDRHNVSLMEDLNGQIRKALSTEDYFHRWGAHYFLSLWNAHAKQLCSSFKDPGPLMYNENPFFIKRRDILDKTFDLLPAPTPSIRRNVLRRPDRRYDPYSSIRGSAPRQQQPPNMRRFNCANDSCFAASSPVLLAVGLTVPICKLRQGMMVTTPAGPRHVRAVLKTPVHETRMCRIGGLVVTPWHPINTVQSEHGTYDKSGWAFPAKLAGRMETYTGAICSVLLEPDGNADAHAIHVGGVWGVTLGHGVVDGSDARAHPFFGDYGAISRELSDSGPGEDGVYWGAGIRRDATTGLVAGFECLSSGDTSDMGRALKSQIENFEVFL</sequence>
<dbReference type="Proteomes" id="UP000319160">
    <property type="component" value="Unassembled WGS sequence"/>
</dbReference>
<evidence type="ECO:0000313" key="4">
    <source>
        <dbReference type="Proteomes" id="UP000319160"/>
    </source>
</evidence>
<dbReference type="EMBL" id="VFLP01000023">
    <property type="protein sequence ID" value="TRX94246.1"/>
    <property type="molecule type" value="Genomic_DNA"/>
</dbReference>
<dbReference type="OrthoDB" id="10264538at2759"/>
<comment type="caution">
    <text evidence="3">The sequence shown here is derived from an EMBL/GenBank/DDBJ whole genome shotgun (WGS) entry which is preliminary data.</text>
</comment>
<dbReference type="PANTHER" id="PTHR10579:SF156">
    <property type="entry name" value="VWFA DOMAIN-CONTAINING PROTEIN"/>
    <property type="match status" value="1"/>
</dbReference>
<evidence type="ECO:0000313" key="3">
    <source>
        <dbReference type="EMBL" id="TRX94246.1"/>
    </source>
</evidence>
<dbReference type="Pfam" id="PF14623">
    <property type="entry name" value="Vint"/>
    <property type="match status" value="1"/>
</dbReference>
<dbReference type="Pfam" id="PF14624">
    <property type="entry name" value="Vwaint"/>
    <property type="match status" value="1"/>
</dbReference>
<keyword evidence="4" id="KW-1185">Reference proteome</keyword>
<dbReference type="InterPro" id="IPR036465">
    <property type="entry name" value="vWFA_dom_sf"/>
</dbReference>
<dbReference type="InterPro" id="IPR051266">
    <property type="entry name" value="CLCR"/>
</dbReference>
<feature type="region of interest" description="Disordered" evidence="1">
    <location>
        <begin position="1"/>
        <end position="34"/>
    </location>
</feature>
<dbReference type="InterPro" id="IPR002035">
    <property type="entry name" value="VWF_A"/>
</dbReference>
<protein>
    <recommendedName>
        <fullName evidence="2">VWFA domain-containing protein</fullName>
    </recommendedName>
</protein>
<feature type="domain" description="VWFA" evidence="2">
    <location>
        <begin position="70"/>
        <end position="261"/>
    </location>
</feature>
<organism evidence="3 4">
    <name type="scientific">Xylaria flabelliformis</name>
    <dbReference type="NCBI Taxonomy" id="2512241"/>
    <lineage>
        <taxon>Eukaryota</taxon>
        <taxon>Fungi</taxon>
        <taxon>Dikarya</taxon>
        <taxon>Ascomycota</taxon>
        <taxon>Pezizomycotina</taxon>
        <taxon>Sordariomycetes</taxon>
        <taxon>Xylariomycetidae</taxon>
        <taxon>Xylariales</taxon>
        <taxon>Xylariaceae</taxon>
        <taxon>Xylaria</taxon>
    </lineage>
</organism>
<accession>A0A553I216</accession>
<dbReference type="AlphaFoldDB" id="A0A553I216"/>